<keyword evidence="2" id="KW-1185">Reference proteome</keyword>
<protein>
    <submittedName>
        <fullName evidence="1">Uncharacterized protein</fullName>
    </submittedName>
</protein>
<accession>A0ABV1M3A5</accession>
<organism evidence="1 2">
    <name type="scientific">Vogesella oryzagri</name>
    <dbReference type="NCBI Taxonomy" id="3160864"/>
    <lineage>
        <taxon>Bacteria</taxon>
        <taxon>Pseudomonadati</taxon>
        <taxon>Pseudomonadota</taxon>
        <taxon>Betaproteobacteria</taxon>
        <taxon>Neisseriales</taxon>
        <taxon>Chromobacteriaceae</taxon>
        <taxon>Vogesella</taxon>
    </lineage>
</organism>
<proteinExistence type="predicted"/>
<name>A0ABV1M3A5_9NEIS</name>
<gene>
    <name evidence="1" type="ORF">ABNW52_07805</name>
</gene>
<reference evidence="1" key="1">
    <citation type="submission" date="2024-06" db="EMBL/GenBank/DDBJ databases">
        <title>Genome sequence of Vogesella sp. MAHUQ-64.</title>
        <authorList>
            <person name="Huq M.A."/>
        </authorList>
    </citation>
    <scope>NUCLEOTIDE SEQUENCE</scope>
    <source>
        <strain evidence="1">MAHUQ-64</strain>
    </source>
</reference>
<dbReference type="Proteomes" id="UP001433638">
    <property type="component" value="Unassembled WGS sequence"/>
</dbReference>
<evidence type="ECO:0000313" key="1">
    <source>
        <dbReference type="EMBL" id="MEQ6290516.1"/>
    </source>
</evidence>
<comment type="caution">
    <text evidence="1">The sequence shown here is derived from an EMBL/GenBank/DDBJ whole genome shotgun (WGS) entry which is preliminary data.</text>
</comment>
<dbReference type="EMBL" id="JBEFLD010000004">
    <property type="protein sequence ID" value="MEQ6290516.1"/>
    <property type="molecule type" value="Genomic_DNA"/>
</dbReference>
<sequence>MDVHQIRRDNLQQLVSQHGGVVALAQRIDRDASQISRYLAAGGKSSRHLGHKMAAHIENTLALPTGWLSTPHSLALPQHPLIDAACKYLNTSPDPKVADILANLFQALTPPR</sequence>
<dbReference type="RefSeq" id="WP_349586078.1">
    <property type="nucleotide sequence ID" value="NZ_JBEFLD010000004.1"/>
</dbReference>
<evidence type="ECO:0000313" key="2">
    <source>
        <dbReference type="Proteomes" id="UP001433638"/>
    </source>
</evidence>